<feature type="chain" id="PRO_5041643426" evidence="9">
    <location>
        <begin position="34"/>
        <end position="526"/>
    </location>
</feature>
<keyword evidence="3" id="KW-0813">Transport</keyword>
<protein>
    <submittedName>
        <fullName evidence="10">Transporter</fullName>
    </submittedName>
</protein>
<evidence type="ECO:0000256" key="8">
    <source>
        <dbReference type="SAM" id="MobiDB-lite"/>
    </source>
</evidence>
<keyword evidence="9" id="KW-0732">Signal</keyword>
<evidence type="ECO:0000256" key="4">
    <source>
        <dbReference type="ARBA" id="ARBA00022452"/>
    </source>
</evidence>
<comment type="similarity">
    <text evidence="2">Belongs to the outer membrane factor (OMF) (TC 1.B.17) family.</text>
</comment>
<evidence type="ECO:0000313" key="10">
    <source>
        <dbReference type="EMBL" id="OAK58279.1"/>
    </source>
</evidence>
<evidence type="ECO:0000256" key="9">
    <source>
        <dbReference type="SAM" id="SignalP"/>
    </source>
</evidence>
<evidence type="ECO:0000256" key="6">
    <source>
        <dbReference type="ARBA" id="ARBA00023136"/>
    </source>
</evidence>
<dbReference type="GO" id="GO:1990281">
    <property type="term" value="C:efflux pump complex"/>
    <property type="evidence" value="ECO:0007669"/>
    <property type="project" value="TreeGrafter"/>
</dbReference>
<dbReference type="GO" id="GO:0009279">
    <property type="term" value="C:cell outer membrane"/>
    <property type="evidence" value="ECO:0007669"/>
    <property type="project" value="UniProtKB-SubCell"/>
</dbReference>
<evidence type="ECO:0000256" key="7">
    <source>
        <dbReference type="ARBA" id="ARBA00023237"/>
    </source>
</evidence>
<evidence type="ECO:0000256" key="2">
    <source>
        <dbReference type="ARBA" id="ARBA00007613"/>
    </source>
</evidence>
<reference evidence="10 11" key="1">
    <citation type="submission" date="2016-03" db="EMBL/GenBank/DDBJ databases">
        <title>Genome sequence of Variovorax paradoxus KB5.</title>
        <authorList>
            <person name="Jeong H."/>
            <person name="Hong C.E."/>
            <person name="Jo S.H."/>
            <person name="Park J.M."/>
        </authorList>
    </citation>
    <scope>NUCLEOTIDE SEQUENCE [LARGE SCALE GENOMIC DNA]</scope>
    <source>
        <strain evidence="10 11">KB5</strain>
    </source>
</reference>
<proteinExistence type="inferred from homology"/>
<evidence type="ECO:0000256" key="3">
    <source>
        <dbReference type="ARBA" id="ARBA00022448"/>
    </source>
</evidence>
<keyword evidence="4" id="KW-1134">Transmembrane beta strand</keyword>
<dbReference type="AlphaFoldDB" id="A0AA91DIB0"/>
<comment type="subcellular location">
    <subcellularLocation>
        <location evidence="1">Cell outer membrane</location>
    </subcellularLocation>
</comment>
<dbReference type="PANTHER" id="PTHR30026:SF22">
    <property type="entry name" value="OUTER MEMBRANE EFFLUX PROTEIN"/>
    <property type="match status" value="1"/>
</dbReference>
<dbReference type="GO" id="GO:0015562">
    <property type="term" value="F:efflux transmembrane transporter activity"/>
    <property type="evidence" value="ECO:0007669"/>
    <property type="project" value="InterPro"/>
</dbReference>
<dbReference type="InterPro" id="IPR003423">
    <property type="entry name" value="OMP_efflux"/>
</dbReference>
<dbReference type="Pfam" id="PF02321">
    <property type="entry name" value="OEP"/>
    <property type="match status" value="2"/>
</dbReference>
<evidence type="ECO:0000313" key="11">
    <source>
        <dbReference type="Proteomes" id="UP000077852"/>
    </source>
</evidence>
<accession>A0AA91DIB0</accession>
<dbReference type="SUPFAM" id="SSF56954">
    <property type="entry name" value="Outer membrane efflux proteins (OEP)"/>
    <property type="match status" value="1"/>
</dbReference>
<evidence type="ECO:0000256" key="1">
    <source>
        <dbReference type="ARBA" id="ARBA00004442"/>
    </source>
</evidence>
<name>A0AA91DIB0_VARPD</name>
<dbReference type="EMBL" id="LVHG01000081">
    <property type="protein sequence ID" value="OAK58279.1"/>
    <property type="molecule type" value="Genomic_DNA"/>
</dbReference>
<sequence length="526" mass="56991">MRNAPLNSRRRTGTGVVCAALCASFALPPAAFAQEQQQQEALQEPPPPLVLARRLSAPSLGAASYAQQVKQALVALSQEYPEVQTAQAAANTSSYSVDAARQARYPRFKIGTSSGNYNSGLAGARTEGYTVLTAEARMSLLDGGAMSAAQRAAEAGNQADDEAVVTTSQKVVLDALTAYLQVQRYDLKKQIAHKATEVVAELSKAEARRVALGVTGDNDLNMAASRRALVAARESDFQAQRDEAMAKFRNYFKFSPNVESLPVLAAPPQWRIGSQEEALRRAEARSTEIAEAQGRIERARALADQQDASLYPTLDAVVVKSRDPRGVSPQDPTRAAFELNWNFGNGFDRQLRLKSALAEVANQEAKLDGVKLNLFELTSASWARTVSGRERERQLMEAVSTSGQAFRGRRRLMEFGRETLPKVLDAQLDYYTLLFDYVDGVFDLRISELRLARTTGELRIDPAGTNNWIDRLFGAPSRPALTEDGLLAALCISSNTACASEPVVERAAGPGGAGSSLRKAPRLSIP</sequence>
<keyword evidence="6" id="KW-0472">Membrane</keyword>
<gene>
    <name evidence="10" type="ORF">A3K87_28980</name>
</gene>
<dbReference type="InterPro" id="IPR051906">
    <property type="entry name" value="TolC-like"/>
</dbReference>
<dbReference type="PANTHER" id="PTHR30026">
    <property type="entry name" value="OUTER MEMBRANE PROTEIN TOLC"/>
    <property type="match status" value="1"/>
</dbReference>
<feature type="signal peptide" evidence="9">
    <location>
        <begin position="1"/>
        <end position="33"/>
    </location>
</feature>
<comment type="caution">
    <text evidence="10">The sequence shown here is derived from an EMBL/GenBank/DDBJ whole genome shotgun (WGS) entry which is preliminary data.</text>
</comment>
<keyword evidence="5" id="KW-0812">Transmembrane</keyword>
<evidence type="ECO:0000256" key="5">
    <source>
        <dbReference type="ARBA" id="ARBA00022692"/>
    </source>
</evidence>
<dbReference type="GO" id="GO:0015288">
    <property type="term" value="F:porin activity"/>
    <property type="evidence" value="ECO:0007669"/>
    <property type="project" value="TreeGrafter"/>
</dbReference>
<organism evidence="10 11">
    <name type="scientific">Variovorax paradoxus</name>
    <dbReference type="NCBI Taxonomy" id="34073"/>
    <lineage>
        <taxon>Bacteria</taxon>
        <taxon>Pseudomonadati</taxon>
        <taxon>Pseudomonadota</taxon>
        <taxon>Betaproteobacteria</taxon>
        <taxon>Burkholderiales</taxon>
        <taxon>Comamonadaceae</taxon>
        <taxon>Variovorax</taxon>
    </lineage>
</organism>
<dbReference type="Proteomes" id="UP000077852">
    <property type="component" value="Unassembled WGS sequence"/>
</dbReference>
<feature type="region of interest" description="Disordered" evidence="8">
    <location>
        <begin position="505"/>
        <end position="526"/>
    </location>
</feature>
<keyword evidence="7" id="KW-0998">Cell outer membrane</keyword>
<dbReference type="Gene3D" id="1.20.1600.10">
    <property type="entry name" value="Outer membrane efflux proteins (OEP)"/>
    <property type="match status" value="1"/>
</dbReference>